<sequence length="162" mass="18682">MGLLLCKWLFPVWLLGYHPFYVSVTEIKHNAAAKSLEVSNRIFYDDLERGIKNQYHVNFDIMKPANRPQVDSLISKYIQSHFSVTVDGRNVSLKYLGYQIEEDAAWCFFEGANVPAAKKVQVKTDILYAEHKEQINMLHVIVNGNRKSTKLDYPNTIADINF</sequence>
<comment type="caution">
    <text evidence="1">The sequence shown here is derived from an EMBL/GenBank/DDBJ whole genome shotgun (WGS) entry which is preliminary data.</text>
</comment>
<dbReference type="EMBL" id="QLLL01000006">
    <property type="protein sequence ID" value="RAJ02596.1"/>
    <property type="molecule type" value="Genomic_DNA"/>
</dbReference>
<dbReference type="OrthoDB" id="5735516at2"/>
<reference evidence="1 2" key="1">
    <citation type="submission" date="2018-06" db="EMBL/GenBank/DDBJ databases">
        <title>Genomic Encyclopedia of Archaeal and Bacterial Type Strains, Phase II (KMG-II): from individual species to whole genera.</title>
        <authorList>
            <person name="Goeker M."/>
        </authorList>
    </citation>
    <scope>NUCLEOTIDE SEQUENCE [LARGE SCALE GENOMIC DNA]</scope>
    <source>
        <strain evidence="1 2">DSM 23857</strain>
    </source>
</reference>
<dbReference type="RefSeq" id="WP_111599022.1">
    <property type="nucleotide sequence ID" value="NZ_QLLL01000006.1"/>
</dbReference>
<proteinExistence type="predicted"/>
<dbReference type="AlphaFoldDB" id="A0A327QD61"/>
<evidence type="ECO:0000313" key="1">
    <source>
        <dbReference type="EMBL" id="RAJ02596.1"/>
    </source>
</evidence>
<organism evidence="1 2">
    <name type="scientific">Chitinophaga skermanii</name>
    <dbReference type="NCBI Taxonomy" id="331697"/>
    <lineage>
        <taxon>Bacteria</taxon>
        <taxon>Pseudomonadati</taxon>
        <taxon>Bacteroidota</taxon>
        <taxon>Chitinophagia</taxon>
        <taxon>Chitinophagales</taxon>
        <taxon>Chitinophagaceae</taxon>
        <taxon>Chitinophaga</taxon>
    </lineage>
</organism>
<evidence type="ECO:0000313" key="2">
    <source>
        <dbReference type="Proteomes" id="UP000249547"/>
    </source>
</evidence>
<keyword evidence="2" id="KW-1185">Reference proteome</keyword>
<protein>
    <submittedName>
        <fullName evidence="1">Uncharacterized protein</fullName>
    </submittedName>
</protein>
<dbReference type="Proteomes" id="UP000249547">
    <property type="component" value="Unassembled WGS sequence"/>
</dbReference>
<gene>
    <name evidence="1" type="ORF">LX64_03616</name>
</gene>
<accession>A0A327QD61</accession>
<dbReference type="InterPro" id="IPR046525">
    <property type="entry name" value="DUF6702"/>
</dbReference>
<dbReference type="Pfam" id="PF20420">
    <property type="entry name" value="DUF6702"/>
    <property type="match status" value="1"/>
</dbReference>
<name>A0A327QD61_9BACT</name>